<dbReference type="Gene3D" id="3.40.1160.10">
    <property type="entry name" value="Acetylglutamate kinase-like"/>
    <property type="match status" value="1"/>
</dbReference>
<comment type="pathway">
    <text evidence="1">Amino-acid biosynthesis; L-arginine biosynthesis; N(2)-acetyl-L-ornithine from L-glutamate: step 2/4.</text>
</comment>
<dbReference type="EC" id="2.7.2.8" evidence="2"/>
<dbReference type="InterPro" id="IPR036393">
    <property type="entry name" value="AceGlu_kinase-like_sf"/>
</dbReference>
<dbReference type="InterPro" id="IPR011242">
    <property type="entry name" value="ArgB_GNAT"/>
</dbReference>
<dbReference type="PANTHER" id="PTHR23342:SF0">
    <property type="entry name" value="N-ACETYLGLUTAMATE SYNTHASE, MITOCHONDRIAL"/>
    <property type="match status" value="1"/>
</dbReference>
<evidence type="ECO:0000313" key="7">
    <source>
        <dbReference type="EMBL" id="OGG00909.1"/>
    </source>
</evidence>
<keyword evidence="3" id="KW-0808">Transferase</keyword>
<dbReference type="GO" id="GO:0005737">
    <property type="term" value="C:cytoplasm"/>
    <property type="evidence" value="ECO:0007669"/>
    <property type="project" value="InterPro"/>
</dbReference>
<evidence type="ECO:0000256" key="3">
    <source>
        <dbReference type="ARBA" id="ARBA00022679"/>
    </source>
</evidence>
<gene>
    <name evidence="7" type="ORF">A3F83_06490</name>
</gene>
<comment type="catalytic activity">
    <reaction evidence="4">
        <text>N-acetyl-L-glutamate + ATP = N-acetyl-L-glutamyl 5-phosphate + ADP</text>
        <dbReference type="Rhea" id="RHEA:14629"/>
        <dbReference type="ChEBI" id="CHEBI:30616"/>
        <dbReference type="ChEBI" id="CHEBI:44337"/>
        <dbReference type="ChEBI" id="CHEBI:57936"/>
        <dbReference type="ChEBI" id="CHEBI:456216"/>
        <dbReference type="EC" id="2.7.2.8"/>
    </reaction>
</comment>
<evidence type="ECO:0000256" key="4">
    <source>
        <dbReference type="ARBA" id="ARBA00048141"/>
    </source>
</evidence>
<evidence type="ECO:0000256" key="2">
    <source>
        <dbReference type="ARBA" id="ARBA00013065"/>
    </source>
</evidence>
<evidence type="ECO:0000259" key="5">
    <source>
        <dbReference type="PROSITE" id="PS51186"/>
    </source>
</evidence>
<dbReference type="Pfam" id="PF04768">
    <property type="entry name" value="NAT"/>
    <property type="match status" value="1"/>
</dbReference>
<dbReference type="PIRSF" id="PIRSF036441">
    <property type="entry name" value="NAGK_DUF619"/>
    <property type="match status" value="1"/>
</dbReference>
<dbReference type="PANTHER" id="PTHR23342">
    <property type="entry name" value="N-ACETYLGLUTAMATE SYNTHASE"/>
    <property type="match status" value="1"/>
</dbReference>
<dbReference type="InterPro" id="IPR016181">
    <property type="entry name" value="Acyl_CoA_acyltransferase"/>
</dbReference>
<dbReference type="SUPFAM" id="SSF55729">
    <property type="entry name" value="Acyl-CoA N-acyltransferases (Nat)"/>
    <property type="match status" value="1"/>
</dbReference>
<proteinExistence type="predicted"/>
<dbReference type="PROSITE" id="PS51186">
    <property type="entry name" value="GNAT"/>
    <property type="match status" value="1"/>
</dbReference>
<feature type="domain" description="N-acetyltransferase" evidence="5">
    <location>
        <begin position="296"/>
        <end position="431"/>
    </location>
</feature>
<dbReference type="EMBL" id="MFIX01000235">
    <property type="protein sequence ID" value="OGG00909.1"/>
    <property type="molecule type" value="Genomic_DNA"/>
</dbReference>
<dbReference type="GO" id="GO:0006526">
    <property type="term" value="P:L-arginine biosynthetic process"/>
    <property type="evidence" value="ECO:0007669"/>
    <property type="project" value="UniProtKB-UniPathway"/>
</dbReference>
<dbReference type="AlphaFoldDB" id="A0A1F5YL33"/>
<dbReference type="InterPro" id="IPR006855">
    <property type="entry name" value="Vertebrate-like_GNAT_dom"/>
</dbReference>
<dbReference type="Proteomes" id="UP000179129">
    <property type="component" value="Unassembled WGS sequence"/>
</dbReference>
<comment type="caution">
    <text evidence="7">The sequence shown here is derived from an EMBL/GenBank/DDBJ whole genome shotgun (WGS) entry which is preliminary data.</text>
</comment>
<dbReference type="SUPFAM" id="SSF53633">
    <property type="entry name" value="Carbamate kinase-like"/>
    <property type="match status" value="1"/>
</dbReference>
<evidence type="ECO:0000256" key="1">
    <source>
        <dbReference type="ARBA" id="ARBA00004828"/>
    </source>
</evidence>
<evidence type="ECO:0000313" key="8">
    <source>
        <dbReference type="Proteomes" id="UP000179129"/>
    </source>
</evidence>
<dbReference type="GO" id="GO:0003991">
    <property type="term" value="F:acetylglutamate kinase activity"/>
    <property type="evidence" value="ECO:0007669"/>
    <property type="project" value="UniProtKB-EC"/>
</dbReference>
<dbReference type="STRING" id="1817867.A3F83_06490"/>
<feature type="domain" description="N-acetyltransferase" evidence="6">
    <location>
        <begin position="296"/>
        <end position="441"/>
    </location>
</feature>
<dbReference type="PROSITE" id="PS51731">
    <property type="entry name" value="GNAT_NAGS"/>
    <property type="match status" value="1"/>
</dbReference>
<name>A0A1F5YL33_9BACT</name>
<dbReference type="UniPathway" id="UPA00068"/>
<dbReference type="GO" id="GO:0140085">
    <property type="term" value="F:L-amino-acid N-acetyltransferase activity"/>
    <property type="evidence" value="ECO:0007669"/>
    <property type="project" value="UniProtKB-ARBA"/>
</dbReference>
<dbReference type="InterPro" id="IPR000182">
    <property type="entry name" value="GNAT_dom"/>
</dbReference>
<organism evidence="7 8">
    <name type="scientific">Candidatus Glassbacteria bacterium RIFCSPLOWO2_12_FULL_58_11</name>
    <dbReference type="NCBI Taxonomy" id="1817867"/>
    <lineage>
        <taxon>Bacteria</taxon>
        <taxon>Candidatus Glassiibacteriota</taxon>
    </lineage>
</organism>
<dbReference type="Gene3D" id="3.40.630.30">
    <property type="match status" value="1"/>
</dbReference>
<dbReference type="InterPro" id="IPR001048">
    <property type="entry name" value="Asp/Glu/Uridylate_kinase"/>
</dbReference>
<evidence type="ECO:0000259" key="6">
    <source>
        <dbReference type="PROSITE" id="PS51731"/>
    </source>
</evidence>
<sequence length="441" mass="49936">MTDKRRPNKLSPASTRGYDQVIDFFSNIGLSREASMYVKMFRDIVPWRFAVLLISAETLERSVKAVALDLAYLCGLNLYPVIVLDNLQVAGGNLVRPAAQSGSQKLKAPGRRIRDLVATSSRLVSAVTAAGGKAAGVHNEIFSLRTPQPEKPDFDFRILAGHLNLAPLKSLVKNRHIPVISPVAMDNRGQLRIISAEKVAKALCKRIEPQKFIVISEQGGILDRKGELIRNIILSTDYKSLIASGDLDENALQQLEAGVRVLREVPNLTLQFASAGNLLYELFTVKGQGTYIRAGHEIREARSFKGLDLERLRELIEDGFDKALVEDYFREPPHRVLYERNYHGVIVVKPLEGDIFYLDKFVVGRRWQGEGMGAPLWRELTKHYAKLIWRASPHNPINRWYLEQAEGFQRTPEWNIYWIGLTPQEVGKYIERVKKTRRTVV</sequence>
<protein>
    <recommendedName>
        <fullName evidence="2">acetylglutamate kinase</fullName>
        <ecNumber evidence="2">2.7.2.8</ecNumber>
    </recommendedName>
</protein>
<accession>A0A1F5YL33</accession>
<dbReference type="Pfam" id="PF00696">
    <property type="entry name" value="AA_kinase"/>
    <property type="match status" value="1"/>
</dbReference>
<reference evidence="7 8" key="1">
    <citation type="journal article" date="2016" name="Nat. Commun.">
        <title>Thousands of microbial genomes shed light on interconnected biogeochemical processes in an aquifer system.</title>
        <authorList>
            <person name="Anantharaman K."/>
            <person name="Brown C.T."/>
            <person name="Hug L.A."/>
            <person name="Sharon I."/>
            <person name="Castelle C.J."/>
            <person name="Probst A.J."/>
            <person name="Thomas B.C."/>
            <person name="Singh A."/>
            <person name="Wilkins M.J."/>
            <person name="Karaoz U."/>
            <person name="Brodie E.L."/>
            <person name="Williams K.H."/>
            <person name="Hubbard S.S."/>
            <person name="Banfield J.F."/>
        </authorList>
    </citation>
    <scope>NUCLEOTIDE SEQUENCE [LARGE SCALE GENOMIC DNA]</scope>
</reference>